<evidence type="ECO:0000256" key="4">
    <source>
        <dbReference type="ARBA" id="ARBA00023080"/>
    </source>
</evidence>
<evidence type="ECO:0000256" key="3">
    <source>
        <dbReference type="ARBA" id="ARBA00022833"/>
    </source>
</evidence>
<protein>
    <recommendedName>
        <fullName evidence="5">Adenine deaminase</fullName>
        <shortName evidence="5">ADE</shortName>
        <ecNumber evidence="5">3.5.4.2</ecNumber>
    </recommendedName>
    <alternativeName>
        <fullName evidence="5">Adenine aminohydrolase</fullName>
        <shortName evidence="5">AAH</shortName>
    </alternativeName>
</protein>
<evidence type="ECO:0000256" key="1">
    <source>
        <dbReference type="ARBA" id="ARBA00022723"/>
    </source>
</evidence>
<dbReference type="Gene3D" id="3.20.20.140">
    <property type="entry name" value="Metal-dependent hydrolases"/>
    <property type="match status" value="1"/>
</dbReference>
<keyword evidence="3 5" id="KW-0862">Zinc</keyword>
<keyword evidence="2 5" id="KW-0378">Hydrolase</keyword>
<feature type="site" description="Important for catalytic activity" evidence="5">
    <location>
        <position position="222"/>
    </location>
</feature>
<comment type="similarity">
    <text evidence="5">Belongs to the metallo-dependent hydrolases superfamily. Adenosine and AMP deaminases family. Adenine deaminase type 2 subfamily.</text>
</comment>
<evidence type="ECO:0000256" key="2">
    <source>
        <dbReference type="ARBA" id="ARBA00022801"/>
    </source>
</evidence>
<dbReference type="GO" id="GO:0000034">
    <property type="term" value="F:adenine deaminase activity"/>
    <property type="evidence" value="ECO:0007669"/>
    <property type="project" value="UniProtKB-UniRule"/>
</dbReference>
<evidence type="ECO:0000313" key="7">
    <source>
        <dbReference type="EMBL" id="PCJ03818.1"/>
    </source>
</evidence>
<dbReference type="GO" id="GO:0008270">
    <property type="term" value="F:zinc ion binding"/>
    <property type="evidence" value="ECO:0007669"/>
    <property type="project" value="UniProtKB-UniRule"/>
</dbReference>
<reference evidence="7" key="2">
    <citation type="journal article" date="2018" name="ISME J.">
        <title>A dynamic microbial community with high functional redundancy inhabits the cold, oxic subseafloor aquifer.</title>
        <authorList>
            <person name="Tully B.J."/>
            <person name="Wheat C.G."/>
            <person name="Glazer B.T."/>
            <person name="Huber J.A."/>
        </authorList>
    </citation>
    <scope>NUCLEOTIDE SEQUENCE</scope>
    <source>
        <strain evidence="7">NORP83</strain>
    </source>
</reference>
<dbReference type="InterPro" id="IPR001365">
    <property type="entry name" value="A_deaminase_dom"/>
</dbReference>
<dbReference type="EMBL" id="NVUS01000001">
    <property type="protein sequence ID" value="PCJ03818.1"/>
    <property type="molecule type" value="Genomic_DNA"/>
</dbReference>
<dbReference type="NCBIfam" id="TIGR01430">
    <property type="entry name" value="aden_deam"/>
    <property type="match status" value="1"/>
</dbReference>
<dbReference type="PANTHER" id="PTHR43114">
    <property type="entry name" value="ADENINE DEAMINASE"/>
    <property type="match status" value="1"/>
</dbReference>
<gene>
    <name evidence="7" type="ORF">COB13_00885</name>
</gene>
<dbReference type="EC" id="3.5.4.2" evidence="5"/>
<feature type="binding site" evidence="5">
    <location>
        <position position="280"/>
    </location>
    <ligand>
        <name>substrate</name>
    </ligand>
</feature>
<feature type="active site" description="Proton donor" evidence="5">
    <location>
        <position position="201"/>
    </location>
</feature>
<dbReference type="InterPro" id="IPR028892">
    <property type="entry name" value="ADE"/>
</dbReference>
<dbReference type="GO" id="GO:0009117">
    <property type="term" value="P:nucleotide metabolic process"/>
    <property type="evidence" value="ECO:0007669"/>
    <property type="project" value="UniProtKB-KW"/>
</dbReference>
<feature type="domain" description="Adenosine deaminase" evidence="6">
    <location>
        <begin position="13"/>
        <end position="333"/>
    </location>
</feature>
<dbReference type="NCBIfam" id="NF006850">
    <property type="entry name" value="PRK09358.1-6"/>
    <property type="match status" value="1"/>
</dbReference>
<dbReference type="GO" id="GO:0005829">
    <property type="term" value="C:cytosol"/>
    <property type="evidence" value="ECO:0007669"/>
    <property type="project" value="TreeGrafter"/>
</dbReference>
<accession>A0A2A4ZB93</accession>
<dbReference type="FunFam" id="3.20.20.140:FF:000039">
    <property type="entry name" value="Adenine deaminase"/>
    <property type="match status" value="1"/>
</dbReference>
<proteinExistence type="inferred from homology"/>
<dbReference type="InterPro" id="IPR006330">
    <property type="entry name" value="Ado/ade_deaminase"/>
</dbReference>
<dbReference type="HAMAP" id="MF_01962">
    <property type="entry name" value="Adenine_deaminase"/>
    <property type="match status" value="1"/>
</dbReference>
<keyword evidence="4 5" id="KW-0546">Nucleotide metabolism</keyword>
<dbReference type="SUPFAM" id="SSF51556">
    <property type="entry name" value="Metallo-dependent hydrolases"/>
    <property type="match status" value="1"/>
</dbReference>
<reference key="1">
    <citation type="submission" date="2017-08" db="EMBL/GenBank/DDBJ databases">
        <title>A dynamic microbial community with high functional redundancy inhabits the cold, oxic subseafloor aquifer.</title>
        <authorList>
            <person name="Tully B.J."/>
            <person name="Wheat C.G."/>
            <person name="Glazer B.T."/>
            <person name="Huber J.A."/>
        </authorList>
    </citation>
    <scope>NUCLEOTIDE SEQUENCE [LARGE SCALE GENOMIC DNA]</scope>
</reference>
<evidence type="ECO:0000259" key="6">
    <source>
        <dbReference type="Pfam" id="PF00962"/>
    </source>
</evidence>
<dbReference type="CDD" id="cd01320">
    <property type="entry name" value="ADA"/>
    <property type="match status" value="1"/>
</dbReference>
<dbReference type="Pfam" id="PF00962">
    <property type="entry name" value="A_deaminase"/>
    <property type="match status" value="1"/>
</dbReference>
<dbReference type="GO" id="GO:0006146">
    <property type="term" value="P:adenine catabolic process"/>
    <property type="evidence" value="ECO:0007669"/>
    <property type="project" value="UniProtKB-UniRule"/>
</dbReference>
<sequence length="340" mass="38081">MSANIKEFIIGLPKAELHLHLEGSLEPEQMFEFAGRNKIDIPFKNIDAVKKAYEFSQLQDFLDIYYTGMNVLQTEQDFYDLTANYLRKVASENTKHVEVFFDPQGHTERGVKFETAVTGIHNALREVGAELGVTFKLIMCFLRHLDEDSAIATLADAAPFKHMIMGVGLDSSELGHPPSKFERVFKAAKEQGYKLVAHAGEEGPVEYIYEALDLLHVDRIDHGNRCMDDPKLVARIVEEKIALTVCPLSNLKLCVVDDMGDHPMKRMLEANLIATINSDDPSYFGGYMNDNYLSTAKALDLSIDDLIQLARNGFIGSFLSQGEIDGYLAQIDDYVVAFNS</sequence>
<organism evidence="7">
    <name type="scientific">OCS116 cluster bacterium</name>
    <dbReference type="NCBI Taxonomy" id="2030921"/>
    <lineage>
        <taxon>Bacteria</taxon>
        <taxon>Pseudomonadati</taxon>
        <taxon>Pseudomonadota</taxon>
        <taxon>Alphaproteobacteria</taxon>
        <taxon>OCS116 cluster</taxon>
    </lineage>
</organism>
<dbReference type="PANTHER" id="PTHR43114:SF6">
    <property type="entry name" value="ADENINE DEAMINASE"/>
    <property type="match status" value="1"/>
</dbReference>
<dbReference type="AlphaFoldDB" id="A0A2A4ZB93"/>
<comment type="catalytic activity">
    <reaction evidence="5">
        <text>adenine + H2O + H(+) = hypoxanthine + NH4(+)</text>
        <dbReference type="Rhea" id="RHEA:23688"/>
        <dbReference type="ChEBI" id="CHEBI:15377"/>
        <dbReference type="ChEBI" id="CHEBI:15378"/>
        <dbReference type="ChEBI" id="CHEBI:16708"/>
        <dbReference type="ChEBI" id="CHEBI:17368"/>
        <dbReference type="ChEBI" id="CHEBI:28938"/>
        <dbReference type="EC" id="3.5.4.2"/>
    </reaction>
</comment>
<comment type="function">
    <text evidence="5">Catalyzes the hydrolytic deamination of adenine to hypoxanthine. Plays an important role in the purine salvage pathway and in nitrogen catabolism.</text>
</comment>
<dbReference type="InterPro" id="IPR032466">
    <property type="entry name" value="Metal_Hydrolase"/>
</dbReference>
<feature type="binding site" evidence="5">
    <location>
        <position position="18"/>
    </location>
    <ligand>
        <name>Zn(2+)</name>
        <dbReference type="ChEBI" id="CHEBI:29105"/>
        <note>catalytic</note>
    </ligand>
</feature>
<keyword evidence="1 5" id="KW-0479">Metal-binding</keyword>
<dbReference type="GO" id="GO:0043103">
    <property type="term" value="P:hypoxanthine salvage"/>
    <property type="evidence" value="ECO:0007669"/>
    <property type="project" value="UniProtKB-UniRule"/>
</dbReference>
<evidence type="ECO:0000256" key="5">
    <source>
        <dbReference type="HAMAP-Rule" id="MF_01962"/>
    </source>
</evidence>
<name>A0A2A4ZB93_9PROT</name>
<comment type="cofactor">
    <cofactor evidence="5">
        <name>Zn(2+)</name>
        <dbReference type="ChEBI" id="CHEBI:29105"/>
    </cofactor>
    <text evidence="5">Binds 1 zinc ion per subunit.</text>
</comment>
<feature type="binding site" evidence="5">
    <location>
        <position position="198"/>
    </location>
    <ligand>
        <name>Zn(2+)</name>
        <dbReference type="ChEBI" id="CHEBI:29105"/>
        <note>catalytic</note>
    </ligand>
</feature>
<feature type="binding site" evidence="5">
    <location>
        <position position="279"/>
    </location>
    <ligand>
        <name>Zn(2+)</name>
        <dbReference type="ChEBI" id="CHEBI:29105"/>
        <note>catalytic</note>
    </ligand>
</feature>
<comment type="caution">
    <text evidence="7">The sequence shown here is derived from an EMBL/GenBank/DDBJ whole genome shotgun (WGS) entry which is preliminary data.</text>
</comment>
<feature type="binding site" evidence="5">
    <location>
        <position position="20"/>
    </location>
    <ligand>
        <name>Zn(2+)</name>
        <dbReference type="ChEBI" id="CHEBI:29105"/>
        <note>catalytic</note>
    </ligand>
</feature>